<feature type="compositionally biased region" description="Pro residues" evidence="2">
    <location>
        <begin position="1"/>
        <end position="10"/>
    </location>
</feature>
<evidence type="ECO:0000259" key="3">
    <source>
        <dbReference type="Pfam" id="PF07859"/>
    </source>
</evidence>
<dbReference type="InterPro" id="IPR013094">
    <property type="entry name" value="AB_hydrolase_3"/>
</dbReference>
<proteinExistence type="predicted"/>
<feature type="compositionally biased region" description="Basic and acidic residues" evidence="2">
    <location>
        <begin position="13"/>
        <end position="22"/>
    </location>
</feature>
<dbReference type="EMBL" id="BNBO01000034">
    <property type="protein sequence ID" value="GHH77792.1"/>
    <property type="molecule type" value="Genomic_DNA"/>
</dbReference>
<feature type="domain" description="Alpha/beta hydrolase fold-3" evidence="3">
    <location>
        <begin position="99"/>
        <end position="308"/>
    </location>
</feature>
<dbReference type="GO" id="GO:0016787">
    <property type="term" value="F:hydrolase activity"/>
    <property type="evidence" value="ECO:0007669"/>
    <property type="project" value="UniProtKB-KW"/>
</dbReference>
<reference evidence="4" key="2">
    <citation type="submission" date="2020-09" db="EMBL/GenBank/DDBJ databases">
        <authorList>
            <person name="Sun Q."/>
            <person name="Ohkuma M."/>
        </authorList>
    </citation>
    <scope>NUCLEOTIDE SEQUENCE</scope>
    <source>
        <strain evidence="4">JCM 4646</strain>
    </source>
</reference>
<dbReference type="RefSeq" id="WP_190213329.1">
    <property type="nucleotide sequence ID" value="NZ_BNBO01000034.1"/>
</dbReference>
<evidence type="ECO:0000256" key="1">
    <source>
        <dbReference type="ARBA" id="ARBA00022801"/>
    </source>
</evidence>
<dbReference type="InterPro" id="IPR050300">
    <property type="entry name" value="GDXG_lipolytic_enzyme"/>
</dbReference>
<dbReference type="PANTHER" id="PTHR48081">
    <property type="entry name" value="AB HYDROLASE SUPERFAMILY PROTEIN C4A8.06C"/>
    <property type="match status" value="1"/>
</dbReference>
<dbReference type="PANTHER" id="PTHR48081:SF8">
    <property type="entry name" value="ALPHA_BETA HYDROLASE FOLD-3 DOMAIN-CONTAINING PROTEIN-RELATED"/>
    <property type="match status" value="1"/>
</dbReference>
<dbReference type="SUPFAM" id="SSF53474">
    <property type="entry name" value="alpha/beta-Hydrolases"/>
    <property type="match status" value="1"/>
</dbReference>
<protein>
    <submittedName>
        <fullName evidence="4">Esterase</fullName>
    </submittedName>
</protein>
<evidence type="ECO:0000313" key="5">
    <source>
        <dbReference type="Proteomes" id="UP000617734"/>
    </source>
</evidence>
<keyword evidence="1" id="KW-0378">Hydrolase</keyword>
<dbReference type="InterPro" id="IPR029058">
    <property type="entry name" value="AB_hydrolase_fold"/>
</dbReference>
<sequence>MRDDPGPAPVDQPGREPGRQLDPELERAARLYRLVDHADPHAVRREAARRLRVARMTGQWAADDPGVLVEDTVASDGAGRAVPVRVYRPLVAAAPYPAVLYMHGGAFISGDLDFEHPRCLQMCRGTGAVVVSVDYRLAPEHPAPAALEDSVLAHRWLCGAGGRALSVDTGRIAVAGTSAGGALAAGVCLTARDEGELPLPVLQMLLYPVVDDTMQTGSARAFTDTPAWDSPNCAHMWRHYLGPAGTRDGAPPHTVPARTADLSGLPAAYVMTAEYDPLRDEGAAYARRLADAGVPTELHQYAGTFHGFDTLAPATVSRRALHQQHAVLRGALHRPRQT</sequence>
<comment type="caution">
    <text evidence="4">The sequence shown here is derived from an EMBL/GenBank/DDBJ whole genome shotgun (WGS) entry which is preliminary data.</text>
</comment>
<dbReference type="AlphaFoldDB" id="A0A919G494"/>
<reference evidence="4" key="1">
    <citation type="journal article" date="2014" name="Int. J. Syst. Evol. Microbiol.">
        <title>Complete genome sequence of Corynebacterium casei LMG S-19264T (=DSM 44701T), isolated from a smear-ripened cheese.</title>
        <authorList>
            <consortium name="US DOE Joint Genome Institute (JGI-PGF)"/>
            <person name="Walter F."/>
            <person name="Albersmeier A."/>
            <person name="Kalinowski J."/>
            <person name="Ruckert C."/>
        </authorList>
    </citation>
    <scope>NUCLEOTIDE SEQUENCE</scope>
    <source>
        <strain evidence="4">JCM 4646</strain>
    </source>
</reference>
<gene>
    <name evidence="4" type="primary">aes</name>
    <name evidence="4" type="ORF">GCM10018781_51980</name>
</gene>
<evidence type="ECO:0000313" key="4">
    <source>
        <dbReference type="EMBL" id="GHH77792.1"/>
    </source>
</evidence>
<dbReference type="GeneID" id="95355566"/>
<evidence type="ECO:0000256" key="2">
    <source>
        <dbReference type="SAM" id="MobiDB-lite"/>
    </source>
</evidence>
<name>A0A919G494_9ACTN</name>
<feature type="region of interest" description="Disordered" evidence="2">
    <location>
        <begin position="1"/>
        <end position="22"/>
    </location>
</feature>
<organism evidence="4 5">
    <name type="scientific">Kitasatospora indigofera</name>
    <dbReference type="NCBI Taxonomy" id="67307"/>
    <lineage>
        <taxon>Bacteria</taxon>
        <taxon>Bacillati</taxon>
        <taxon>Actinomycetota</taxon>
        <taxon>Actinomycetes</taxon>
        <taxon>Kitasatosporales</taxon>
        <taxon>Streptomycetaceae</taxon>
        <taxon>Kitasatospora</taxon>
    </lineage>
</organism>
<dbReference type="Pfam" id="PF07859">
    <property type="entry name" value="Abhydrolase_3"/>
    <property type="match status" value="1"/>
</dbReference>
<accession>A0A919G494</accession>
<dbReference type="Gene3D" id="3.40.50.1820">
    <property type="entry name" value="alpha/beta hydrolase"/>
    <property type="match status" value="1"/>
</dbReference>
<keyword evidence="5" id="KW-1185">Reference proteome</keyword>
<dbReference type="Proteomes" id="UP000617734">
    <property type="component" value="Unassembled WGS sequence"/>
</dbReference>